<evidence type="ECO:0000313" key="2">
    <source>
        <dbReference type="Proteomes" id="UP000239204"/>
    </source>
</evidence>
<gene>
    <name evidence="1" type="ORF">XarjCFBP7645_00930</name>
</gene>
<proteinExistence type="predicted"/>
<organism evidence="1 2">
    <name type="scientific">Xanthomonas arboricola</name>
    <dbReference type="NCBI Taxonomy" id="56448"/>
    <lineage>
        <taxon>Bacteria</taxon>
        <taxon>Pseudomonadati</taxon>
        <taxon>Pseudomonadota</taxon>
        <taxon>Gammaproteobacteria</taxon>
        <taxon>Lysobacterales</taxon>
        <taxon>Lysobacteraceae</taxon>
        <taxon>Xanthomonas</taxon>
    </lineage>
</organism>
<dbReference type="Proteomes" id="UP000239204">
    <property type="component" value="Unassembled WGS sequence"/>
</dbReference>
<protein>
    <submittedName>
        <fullName evidence="1">Uncharacterized protein</fullName>
    </submittedName>
</protein>
<accession>A0A2S7AGA5</accession>
<dbReference type="AlphaFoldDB" id="A0A2S7AGA5"/>
<comment type="caution">
    <text evidence="1">The sequence shown here is derived from an EMBL/GenBank/DDBJ whole genome shotgun (WGS) entry which is preliminary data.</text>
</comment>
<name>A0A2S7AGA5_9XANT</name>
<sequence length="85" mass="8853">METVKSLVCRARGALTTCGTRRKDVRVGSVAASMPPHGPATGEGTAPESWSVAFSRDCCSALGGRRDVCGLRAESPSTARLAMGW</sequence>
<dbReference type="EMBL" id="MIGY01000001">
    <property type="protein sequence ID" value="PPU08937.1"/>
    <property type="molecule type" value="Genomic_DNA"/>
</dbReference>
<reference evidence="1 2" key="1">
    <citation type="submission" date="2016-08" db="EMBL/GenBank/DDBJ databases">
        <title>Evolution of the type three secretion system and type three effector repertoires in Xanthomonas.</title>
        <authorList>
            <person name="Merda D."/>
            <person name="Briand M."/>
            <person name="Bosis E."/>
            <person name="Rousseau C."/>
            <person name="Portier P."/>
            <person name="Jacques M.-A."/>
            <person name="Fischer-Le Saux M."/>
        </authorList>
    </citation>
    <scope>NUCLEOTIDE SEQUENCE [LARGE SCALE GENOMIC DNA]</scope>
    <source>
        <strain evidence="1 2">CFBP 7645</strain>
    </source>
</reference>
<evidence type="ECO:0000313" key="1">
    <source>
        <dbReference type="EMBL" id="PPU08937.1"/>
    </source>
</evidence>